<reference evidence="2 3" key="1">
    <citation type="submission" date="2019-07" db="EMBL/GenBank/DDBJ databases">
        <authorList>
            <person name="Kim J."/>
        </authorList>
    </citation>
    <scope>NUCLEOTIDE SEQUENCE [LARGE SCALE GENOMIC DNA]</scope>
    <source>
        <strain evidence="2 3">G13</strain>
    </source>
</reference>
<dbReference type="Pfam" id="PF00149">
    <property type="entry name" value="Metallophos"/>
    <property type="match status" value="1"/>
</dbReference>
<evidence type="ECO:0000259" key="1">
    <source>
        <dbReference type="Pfam" id="PF00149"/>
    </source>
</evidence>
<dbReference type="PANTHER" id="PTHR37844">
    <property type="entry name" value="SER/THR PROTEIN PHOSPHATASE SUPERFAMILY (AFU_ORTHOLOGUE AFUA_1G14840)"/>
    <property type="match status" value="1"/>
</dbReference>
<dbReference type="RefSeq" id="WP_144706345.1">
    <property type="nucleotide sequence ID" value="NZ_VNJJ01000017.1"/>
</dbReference>
<organism evidence="2 3">
    <name type="scientific">Cohnella terricola</name>
    <dbReference type="NCBI Taxonomy" id="1289167"/>
    <lineage>
        <taxon>Bacteria</taxon>
        <taxon>Bacillati</taxon>
        <taxon>Bacillota</taxon>
        <taxon>Bacilli</taxon>
        <taxon>Bacillales</taxon>
        <taxon>Paenibacillaceae</taxon>
        <taxon>Cohnella</taxon>
    </lineage>
</organism>
<dbReference type="AlphaFoldDB" id="A0A559J8S5"/>
<sequence length="281" mass="32812">MSLIRFDLISDIHLDFWVENTSNHSKQDKRLDKFIDNILPDNLSNTLIIAGDIGHYNIQNIRFLEKVKKYYPYILIVPGNHDYYLISKSTKNKYKRNSINRFLEMKTMAEQISGISYLDGNLVEIDGIVYGGCGMWYDFEYGLQQLKADWNRVFDNWKSISNDSVLIEGLPRRVEAMFMKEKAKLMKILNISDVVVTHISPDWSKVPKSKEMDLSNSFYYFNGKEFLSELKGRVWCYGHVHKRTDYLNDGCRLINASLGYPDENNNLPQRIMNVTQTSSRT</sequence>
<dbReference type="EMBL" id="VNJJ01000017">
    <property type="protein sequence ID" value="TVX96274.1"/>
    <property type="molecule type" value="Genomic_DNA"/>
</dbReference>
<dbReference type="InterPro" id="IPR004843">
    <property type="entry name" value="Calcineurin-like_PHP"/>
</dbReference>
<keyword evidence="3" id="KW-1185">Reference proteome</keyword>
<dbReference type="Gene3D" id="3.60.21.10">
    <property type="match status" value="1"/>
</dbReference>
<dbReference type="SUPFAM" id="SSF56300">
    <property type="entry name" value="Metallo-dependent phosphatases"/>
    <property type="match status" value="1"/>
</dbReference>
<comment type="caution">
    <text evidence="2">The sequence shown here is derived from an EMBL/GenBank/DDBJ whole genome shotgun (WGS) entry which is preliminary data.</text>
</comment>
<dbReference type="InterPro" id="IPR029052">
    <property type="entry name" value="Metallo-depent_PP-like"/>
</dbReference>
<evidence type="ECO:0000313" key="2">
    <source>
        <dbReference type="EMBL" id="TVX96274.1"/>
    </source>
</evidence>
<dbReference type="OrthoDB" id="356681at2"/>
<feature type="domain" description="Calcineurin-like phosphoesterase" evidence="1">
    <location>
        <begin position="4"/>
        <end position="242"/>
    </location>
</feature>
<dbReference type="PANTHER" id="PTHR37844:SF1">
    <property type="entry name" value="CALCINEURIN-LIKE PHOSPHOESTERASE DOMAIN-CONTAINING PROTEIN"/>
    <property type="match status" value="1"/>
</dbReference>
<dbReference type="Proteomes" id="UP000316330">
    <property type="component" value="Unassembled WGS sequence"/>
</dbReference>
<gene>
    <name evidence="2" type="ORF">FPZ45_21450</name>
</gene>
<protein>
    <recommendedName>
        <fullName evidence="1">Calcineurin-like phosphoesterase domain-containing protein</fullName>
    </recommendedName>
</protein>
<dbReference type="GO" id="GO:0016787">
    <property type="term" value="F:hydrolase activity"/>
    <property type="evidence" value="ECO:0007669"/>
    <property type="project" value="InterPro"/>
</dbReference>
<evidence type="ECO:0000313" key="3">
    <source>
        <dbReference type="Proteomes" id="UP000316330"/>
    </source>
</evidence>
<proteinExistence type="predicted"/>
<name>A0A559J8S5_9BACL</name>
<accession>A0A559J8S5</accession>